<gene>
    <name evidence="5" type="ORF">PLOB_00001781</name>
</gene>
<protein>
    <recommendedName>
        <fullName evidence="4">ShKT domain-containing protein</fullName>
    </recommendedName>
</protein>
<accession>A0ABN8Q3C4</accession>
<proteinExistence type="predicted"/>
<feature type="signal peptide" evidence="3">
    <location>
        <begin position="1"/>
        <end position="20"/>
    </location>
</feature>
<feature type="chain" id="PRO_5046137701" description="ShKT domain-containing protein" evidence="3">
    <location>
        <begin position="21"/>
        <end position="222"/>
    </location>
</feature>
<dbReference type="InterPro" id="IPR003582">
    <property type="entry name" value="ShKT_dom"/>
</dbReference>
<dbReference type="Proteomes" id="UP001159405">
    <property type="component" value="Unassembled WGS sequence"/>
</dbReference>
<evidence type="ECO:0000256" key="3">
    <source>
        <dbReference type="SAM" id="SignalP"/>
    </source>
</evidence>
<organism evidence="5 6">
    <name type="scientific">Porites lobata</name>
    <dbReference type="NCBI Taxonomy" id="104759"/>
    <lineage>
        <taxon>Eukaryota</taxon>
        <taxon>Metazoa</taxon>
        <taxon>Cnidaria</taxon>
        <taxon>Anthozoa</taxon>
        <taxon>Hexacorallia</taxon>
        <taxon>Scleractinia</taxon>
        <taxon>Fungiina</taxon>
        <taxon>Poritidae</taxon>
        <taxon>Porites</taxon>
    </lineage>
</organism>
<dbReference type="PROSITE" id="PS51670">
    <property type="entry name" value="SHKT"/>
    <property type="match status" value="1"/>
</dbReference>
<keyword evidence="6" id="KW-1185">Reference proteome</keyword>
<comment type="caution">
    <text evidence="2">Lacks conserved residue(s) required for the propagation of feature annotation.</text>
</comment>
<evidence type="ECO:0000313" key="6">
    <source>
        <dbReference type="Proteomes" id="UP001159405"/>
    </source>
</evidence>
<evidence type="ECO:0000313" key="5">
    <source>
        <dbReference type="EMBL" id="CAH3156369.1"/>
    </source>
</evidence>
<keyword evidence="1" id="KW-0800">Toxin</keyword>
<name>A0ABN8Q3C4_9CNID</name>
<feature type="domain" description="ShKT" evidence="4">
    <location>
        <begin position="176"/>
        <end position="220"/>
    </location>
</feature>
<keyword evidence="3" id="KW-0732">Signal</keyword>
<evidence type="ECO:0000256" key="1">
    <source>
        <dbReference type="ARBA" id="ARBA00022656"/>
    </source>
</evidence>
<evidence type="ECO:0000259" key="4">
    <source>
        <dbReference type="PROSITE" id="PS51670"/>
    </source>
</evidence>
<comment type="caution">
    <text evidence="5">The sequence shown here is derived from an EMBL/GenBank/DDBJ whole genome shotgun (WGS) entry which is preliminary data.</text>
</comment>
<reference evidence="5 6" key="1">
    <citation type="submission" date="2022-05" db="EMBL/GenBank/DDBJ databases">
        <authorList>
            <consortium name="Genoscope - CEA"/>
            <person name="William W."/>
        </authorList>
    </citation>
    <scope>NUCLEOTIDE SEQUENCE [LARGE SCALE GENOMIC DNA]</scope>
</reference>
<dbReference type="EMBL" id="CALNXK010000104">
    <property type="protein sequence ID" value="CAH3156369.1"/>
    <property type="molecule type" value="Genomic_DNA"/>
</dbReference>
<evidence type="ECO:0000256" key="2">
    <source>
        <dbReference type="PROSITE-ProRule" id="PRU01005"/>
    </source>
</evidence>
<sequence>MDRALLIACLALLVFVEVQSYTLRDVLRERLRERELNRLRQSDQPMFSSNRMYDARKYEELNRFRQSDQPMFSSHPLYDTRLLKAINDLREFHLKRMLDEGKSEPDCEDYHPHCDWAKDEGTCEYLYTTLTTPYAKAAKHIAKDLCRFTCNADNCADKIGPSVVKPTKPPAPGINCVNEMQDKDCEDYANDCKEEERYAYHRHIWEYCSKTCNRVVYNLCKN</sequence>